<dbReference type="EMBL" id="JBICBT010001033">
    <property type="protein sequence ID" value="KAL3086779.1"/>
    <property type="molecule type" value="Genomic_DNA"/>
</dbReference>
<organism evidence="2 3">
    <name type="scientific">Heterodera trifolii</name>
    <dbReference type="NCBI Taxonomy" id="157864"/>
    <lineage>
        <taxon>Eukaryota</taxon>
        <taxon>Metazoa</taxon>
        <taxon>Ecdysozoa</taxon>
        <taxon>Nematoda</taxon>
        <taxon>Chromadorea</taxon>
        <taxon>Rhabditida</taxon>
        <taxon>Tylenchina</taxon>
        <taxon>Tylenchomorpha</taxon>
        <taxon>Tylenchoidea</taxon>
        <taxon>Heteroderidae</taxon>
        <taxon>Heteroderinae</taxon>
        <taxon>Heterodera</taxon>
    </lineage>
</organism>
<sequence length="110" mass="12582">MSATTDETQPNAGSAARLREAVGATAETEEQQKYEEEERPIRKEEKKKTKQRRKRCARLSAKRRLSPGLSLHQLDAKNTQFDHTTHSIGIRHVATNWPSERKKKGGQFQI</sequence>
<accession>A0ABD2J856</accession>
<evidence type="ECO:0000313" key="3">
    <source>
        <dbReference type="Proteomes" id="UP001620626"/>
    </source>
</evidence>
<feature type="compositionally biased region" description="Polar residues" evidence="1">
    <location>
        <begin position="1"/>
        <end position="12"/>
    </location>
</feature>
<feature type="compositionally biased region" description="Basic and acidic residues" evidence="1">
    <location>
        <begin position="30"/>
        <end position="47"/>
    </location>
</feature>
<comment type="caution">
    <text evidence="2">The sequence shown here is derived from an EMBL/GenBank/DDBJ whole genome shotgun (WGS) entry which is preliminary data.</text>
</comment>
<dbReference type="AlphaFoldDB" id="A0ABD2J856"/>
<feature type="compositionally biased region" description="Basic residues" evidence="1">
    <location>
        <begin position="48"/>
        <end position="65"/>
    </location>
</feature>
<feature type="region of interest" description="Disordered" evidence="1">
    <location>
        <begin position="1"/>
        <end position="68"/>
    </location>
</feature>
<gene>
    <name evidence="2" type="ORF">niasHT_035193</name>
</gene>
<protein>
    <submittedName>
        <fullName evidence="2">Uncharacterized protein</fullName>
    </submittedName>
</protein>
<evidence type="ECO:0000256" key="1">
    <source>
        <dbReference type="SAM" id="MobiDB-lite"/>
    </source>
</evidence>
<reference evidence="2 3" key="1">
    <citation type="submission" date="2024-10" db="EMBL/GenBank/DDBJ databases">
        <authorList>
            <person name="Kim D."/>
        </authorList>
    </citation>
    <scope>NUCLEOTIDE SEQUENCE [LARGE SCALE GENOMIC DNA]</scope>
    <source>
        <strain evidence="2">BH-2024</strain>
    </source>
</reference>
<name>A0ABD2J856_9BILA</name>
<dbReference type="Proteomes" id="UP001620626">
    <property type="component" value="Unassembled WGS sequence"/>
</dbReference>
<proteinExistence type="predicted"/>
<keyword evidence="3" id="KW-1185">Reference proteome</keyword>
<evidence type="ECO:0000313" key="2">
    <source>
        <dbReference type="EMBL" id="KAL3086779.1"/>
    </source>
</evidence>